<keyword evidence="2" id="KW-1185">Reference proteome</keyword>
<name>A0ACD3A232_9AGAR</name>
<dbReference type="EMBL" id="ML208905">
    <property type="protein sequence ID" value="TFK59736.1"/>
    <property type="molecule type" value="Genomic_DNA"/>
</dbReference>
<proteinExistence type="predicted"/>
<protein>
    <submittedName>
        <fullName evidence="1">Uncharacterized protein</fullName>
    </submittedName>
</protein>
<gene>
    <name evidence="1" type="ORF">BDN72DRAFT_905580</name>
</gene>
<dbReference type="Proteomes" id="UP000308600">
    <property type="component" value="Unassembled WGS sequence"/>
</dbReference>
<reference evidence="1 2" key="1">
    <citation type="journal article" date="2019" name="Nat. Ecol. Evol.">
        <title>Megaphylogeny resolves global patterns of mushroom evolution.</title>
        <authorList>
            <person name="Varga T."/>
            <person name="Krizsan K."/>
            <person name="Foldi C."/>
            <person name="Dima B."/>
            <person name="Sanchez-Garcia M."/>
            <person name="Sanchez-Ramirez S."/>
            <person name="Szollosi G.J."/>
            <person name="Szarkandi J.G."/>
            <person name="Papp V."/>
            <person name="Albert L."/>
            <person name="Andreopoulos W."/>
            <person name="Angelini C."/>
            <person name="Antonin V."/>
            <person name="Barry K.W."/>
            <person name="Bougher N.L."/>
            <person name="Buchanan P."/>
            <person name="Buyck B."/>
            <person name="Bense V."/>
            <person name="Catcheside P."/>
            <person name="Chovatia M."/>
            <person name="Cooper J."/>
            <person name="Damon W."/>
            <person name="Desjardin D."/>
            <person name="Finy P."/>
            <person name="Geml J."/>
            <person name="Haridas S."/>
            <person name="Hughes K."/>
            <person name="Justo A."/>
            <person name="Karasinski D."/>
            <person name="Kautmanova I."/>
            <person name="Kiss B."/>
            <person name="Kocsube S."/>
            <person name="Kotiranta H."/>
            <person name="LaButti K.M."/>
            <person name="Lechner B.E."/>
            <person name="Liimatainen K."/>
            <person name="Lipzen A."/>
            <person name="Lukacs Z."/>
            <person name="Mihaltcheva S."/>
            <person name="Morgado L.N."/>
            <person name="Niskanen T."/>
            <person name="Noordeloos M.E."/>
            <person name="Ohm R.A."/>
            <person name="Ortiz-Santana B."/>
            <person name="Ovrebo C."/>
            <person name="Racz N."/>
            <person name="Riley R."/>
            <person name="Savchenko A."/>
            <person name="Shiryaev A."/>
            <person name="Soop K."/>
            <person name="Spirin V."/>
            <person name="Szebenyi C."/>
            <person name="Tomsovsky M."/>
            <person name="Tulloss R.E."/>
            <person name="Uehling J."/>
            <person name="Grigoriev I.V."/>
            <person name="Vagvolgyi C."/>
            <person name="Papp T."/>
            <person name="Martin F.M."/>
            <person name="Miettinen O."/>
            <person name="Hibbett D.S."/>
            <person name="Nagy L.G."/>
        </authorList>
    </citation>
    <scope>NUCLEOTIDE SEQUENCE [LARGE SCALE GENOMIC DNA]</scope>
    <source>
        <strain evidence="1 2">NL-1719</strain>
    </source>
</reference>
<evidence type="ECO:0000313" key="1">
    <source>
        <dbReference type="EMBL" id="TFK59736.1"/>
    </source>
</evidence>
<accession>A0ACD3A232</accession>
<evidence type="ECO:0000313" key="2">
    <source>
        <dbReference type="Proteomes" id="UP000308600"/>
    </source>
</evidence>
<organism evidence="1 2">
    <name type="scientific">Pluteus cervinus</name>
    <dbReference type="NCBI Taxonomy" id="181527"/>
    <lineage>
        <taxon>Eukaryota</taxon>
        <taxon>Fungi</taxon>
        <taxon>Dikarya</taxon>
        <taxon>Basidiomycota</taxon>
        <taxon>Agaricomycotina</taxon>
        <taxon>Agaricomycetes</taxon>
        <taxon>Agaricomycetidae</taxon>
        <taxon>Agaricales</taxon>
        <taxon>Pluteineae</taxon>
        <taxon>Pluteaceae</taxon>
        <taxon>Pluteus</taxon>
    </lineage>
</organism>
<sequence>MPDYYLGLSTYHAKWLGDLLKDYYEQEEDARAIFHMLQQCMSSSTIQSSAIQENASGRPHTPNCAVTLDYASPMNEDSSRAPTTFTLVDSEDSPGPVQLKPTIRDTRRVIPIQPSPTKVKHLTPYLEPSVYEGDYVPPKVNGHKRKRPEQEAEDGESGEQDYGEYAQSDGERDMEEMRNEQGHEELDEEETKEPLWGPEWDEDYGEDGDVLPATVPEKQVLSSISKGILIKVAELSRLLLSPNELENIEVISAKTGFNMMFGVSERAKTGSLHMLAVLANACFNLEMSEAAIRFRYMISIILFRLSVHNAVLQHGVSRNKILENLSIIPGVKVSLTKLNRYSAEGGKFCLLTGAGSIYVIALIAAVSNKSELMAFTGDEVARVATLLRCPYPDYPEGDLIVKFIIPAIAYLRQQYTFVLPTNLTLPVSWHLNLSNGFDYGQVDCQDLAKTDRLMDSLSYDCFVKGRDDTTWASCLTAVSSLAFSSPIIPPVIPFNSTPEEGPYIIQCQFDINAEANRKVKFNRGSDNKSMAERLQFTEQERQKASKYKSSPILPKFAKMYQNFLSDGYAPEGDDTYWYFHRRFWEKRGLLVEGKNNEFLFYMTSGLSKDVKSGLCSAIRTVFMQDFKWLDSSLRPEDPFKSLHMSFYNRYSKQRPPNADSNEDPSTLTDNNTATFIPRASQELKNNAARYCLLQQLLAPVFGFVDRMVYNLLPNVHKKLKKFTSNLPGNEISPASPFSAFVLNLNASTQIHRDWNDSEICVVLAITDPTCTGGELVLVEPRAVIPLQHGDIIMFRSSEISHFNLHFKGYRASLVLHSDRHSLSWVDKRNGWVYHDLFTTLRKTFNGEVVADNGSDED</sequence>